<accession>A0AAW6DB19</accession>
<dbReference type="GO" id="GO:0006310">
    <property type="term" value="P:DNA recombination"/>
    <property type="evidence" value="ECO:0007669"/>
    <property type="project" value="UniProtKB-KW"/>
</dbReference>
<proteinExistence type="inferred from homology"/>
<dbReference type="InterPro" id="IPR011010">
    <property type="entry name" value="DNA_brk_join_enz"/>
</dbReference>
<dbReference type="Gene3D" id="1.10.150.130">
    <property type="match status" value="1"/>
</dbReference>
<dbReference type="PANTHER" id="PTHR30629">
    <property type="entry name" value="PROPHAGE INTEGRASE"/>
    <property type="match status" value="1"/>
</dbReference>
<dbReference type="Pfam" id="PF14659">
    <property type="entry name" value="Phage_int_SAM_3"/>
    <property type="match status" value="1"/>
</dbReference>
<sequence>MAKATKRVDDKGRKLPDGFSQRSDGRYQARFTFNGKRYTYYGKNLAELKVRVNRIQTSFHDGIYSNLENITMNQWFKKWIDIYKKDKLKPVTLYNYQSYWKWYVADTIGGMQVNRLKRIHMITFYNDLLNGEKKLAIGTVKYINNIIYCMLEQAVYNDIIHRNPVYNVLREIETPQTKEKEALTVEEQSRFFEYIDGHRFFDRYKPMFTIAFGTGLRVGELTALTWDDIDFENETINIDKTLHKTKFLTENNNRYLINTPKTKNAIRKVPMLPEVKKAFKLQKQYLDSLSIRCNIEINGYSDFVFCTQNGHPYYADLVNIEIRRIIKVQKTEEDILAKEENREPVYLKDFTPHIMRHSFASRCYEAGMDPKILQKIMGHAKINTTMDIYTHISESRTKKEMSILESVVIS</sequence>
<dbReference type="InterPro" id="IPR050808">
    <property type="entry name" value="Phage_Integrase"/>
</dbReference>
<evidence type="ECO:0000256" key="4">
    <source>
        <dbReference type="ARBA" id="ARBA00023125"/>
    </source>
</evidence>
<dbReference type="RefSeq" id="WP_272107896.1">
    <property type="nucleotide sequence ID" value="NZ_DAWDPA010000021.1"/>
</dbReference>
<dbReference type="GO" id="GO:0015074">
    <property type="term" value="P:DNA integration"/>
    <property type="evidence" value="ECO:0007669"/>
    <property type="project" value="UniProtKB-KW"/>
</dbReference>
<dbReference type="AlphaFoldDB" id="A0AAW6DB19"/>
<evidence type="ECO:0000256" key="1">
    <source>
        <dbReference type="ARBA" id="ARBA00003283"/>
    </source>
</evidence>
<dbReference type="PANTHER" id="PTHR30629:SF2">
    <property type="entry name" value="PROPHAGE INTEGRASE INTS-RELATED"/>
    <property type="match status" value="1"/>
</dbReference>
<comment type="function">
    <text evidence="1">Site-specific tyrosine recombinase, which acts by catalyzing the cutting and rejoining of the recombining DNA molecules.</text>
</comment>
<dbReference type="Proteomes" id="UP001212160">
    <property type="component" value="Unassembled WGS sequence"/>
</dbReference>
<dbReference type="Gene3D" id="3.30.160.60">
    <property type="entry name" value="Classic Zinc Finger"/>
    <property type="match status" value="1"/>
</dbReference>
<gene>
    <name evidence="8" type="ORF">PNW85_09870</name>
</gene>
<dbReference type="Gene3D" id="1.10.443.10">
    <property type="entry name" value="Intergrase catalytic core"/>
    <property type="match status" value="1"/>
</dbReference>
<dbReference type="CDD" id="cd01189">
    <property type="entry name" value="INT_ICEBs1_C_like"/>
    <property type="match status" value="1"/>
</dbReference>
<dbReference type="InterPro" id="IPR004107">
    <property type="entry name" value="Integrase_SAM-like_N"/>
</dbReference>
<evidence type="ECO:0000256" key="2">
    <source>
        <dbReference type="ARBA" id="ARBA00008857"/>
    </source>
</evidence>
<evidence type="ECO:0000256" key="6">
    <source>
        <dbReference type="SAM" id="MobiDB-lite"/>
    </source>
</evidence>
<feature type="domain" description="Tyr recombinase" evidence="7">
    <location>
        <begin position="178"/>
        <end position="402"/>
    </location>
</feature>
<dbReference type="GO" id="GO:0003677">
    <property type="term" value="F:DNA binding"/>
    <property type="evidence" value="ECO:0007669"/>
    <property type="project" value="UniProtKB-KW"/>
</dbReference>
<comment type="similarity">
    <text evidence="2">Belongs to the 'phage' integrase family.</text>
</comment>
<feature type="compositionally biased region" description="Basic and acidic residues" evidence="6">
    <location>
        <begin position="1"/>
        <end position="16"/>
    </location>
</feature>
<dbReference type="SUPFAM" id="SSF56349">
    <property type="entry name" value="DNA breaking-rejoining enzymes"/>
    <property type="match status" value="1"/>
</dbReference>
<dbReference type="InterPro" id="IPR010998">
    <property type="entry name" value="Integrase_recombinase_N"/>
</dbReference>
<name>A0AAW6DB19_MEDGN</name>
<evidence type="ECO:0000256" key="3">
    <source>
        <dbReference type="ARBA" id="ARBA00022908"/>
    </source>
</evidence>
<protein>
    <submittedName>
        <fullName evidence="8">Tyrosine-type recombinase/integrase</fullName>
    </submittedName>
</protein>
<reference evidence="8" key="1">
    <citation type="submission" date="2023-01" db="EMBL/GenBank/DDBJ databases">
        <title>Human gut microbiome strain richness.</title>
        <authorList>
            <person name="Chen-Liaw A."/>
        </authorList>
    </citation>
    <scope>NUCLEOTIDE SEQUENCE</scope>
    <source>
        <strain evidence="8">RTP21484st1_H11_RTP21484_190118</strain>
    </source>
</reference>
<keyword evidence="3" id="KW-0229">DNA integration</keyword>
<feature type="region of interest" description="Disordered" evidence="6">
    <location>
        <begin position="1"/>
        <end position="22"/>
    </location>
</feature>
<dbReference type="InterPro" id="IPR002104">
    <property type="entry name" value="Integrase_catalytic"/>
</dbReference>
<evidence type="ECO:0000259" key="7">
    <source>
        <dbReference type="PROSITE" id="PS51898"/>
    </source>
</evidence>
<dbReference type="InterPro" id="IPR013762">
    <property type="entry name" value="Integrase-like_cat_sf"/>
</dbReference>
<comment type="caution">
    <text evidence="8">The sequence shown here is derived from an EMBL/GenBank/DDBJ whole genome shotgun (WGS) entry which is preliminary data.</text>
</comment>
<evidence type="ECO:0000256" key="5">
    <source>
        <dbReference type="ARBA" id="ARBA00023172"/>
    </source>
</evidence>
<dbReference type="Pfam" id="PF00589">
    <property type="entry name" value="Phage_integrase"/>
    <property type="match status" value="1"/>
</dbReference>
<dbReference type="PROSITE" id="PS51898">
    <property type="entry name" value="TYR_RECOMBINASE"/>
    <property type="match status" value="1"/>
</dbReference>
<organism evidence="8 9">
    <name type="scientific">Mediterraneibacter gnavus</name>
    <name type="common">Ruminococcus gnavus</name>
    <dbReference type="NCBI Taxonomy" id="33038"/>
    <lineage>
        <taxon>Bacteria</taxon>
        <taxon>Bacillati</taxon>
        <taxon>Bacillota</taxon>
        <taxon>Clostridia</taxon>
        <taxon>Lachnospirales</taxon>
        <taxon>Lachnospiraceae</taxon>
        <taxon>Mediterraneibacter</taxon>
    </lineage>
</organism>
<evidence type="ECO:0000313" key="9">
    <source>
        <dbReference type="Proteomes" id="UP001212160"/>
    </source>
</evidence>
<dbReference type="EMBL" id="JAQMLA010000025">
    <property type="protein sequence ID" value="MDB8686981.1"/>
    <property type="molecule type" value="Genomic_DNA"/>
</dbReference>
<keyword evidence="5" id="KW-0233">DNA recombination</keyword>
<keyword evidence="4" id="KW-0238">DNA-binding</keyword>
<evidence type="ECO:0000313" key="8">
    <source>
        <dbReference type="EMBL" id="MDB8686981.1"/>
    </source>
</evidence>